<keyword evidence="1" id="KW-0472">Membrane</keyword>
<dbReference type="Pfam" id="PF20398">
    <property type="entry name" value="DUF6691"/>
    <property type="match status" value="1"/>
</dbReference>
<protein>
    <submittedName>
        <fullName evidence="2">DUF6691 family protein</fullName>
    </submittedName>
</protein>
<feature type="transmembrane region" description="Helical" evidence="1">
    <location>
        <begin position="107"/>
        <end position="130"/>
    </location>
</feature>
<keyword evidence="1" id="KW-0812">Transmembrane</keyword>
<gene>
    <name evidence="2" type="ORF">AB5I84_03120</name>
</gene>
<sequence>MKQLIVALVMGALFGAGLTLSGLSSPDVVLGFLDVFGDFNPALLIVMAVAVAITFLTGGLILRRGKPLLAESFAVPTRKDIDAPLIVGAVLFGIGWGLAGYCPGPIVIGLGAGTGTAWIFLPGMLAGMVIHQLWQRRGT</sequence>
<reference evidence="2 3" key="1">
    <citation type="submission" date="2024-07" db="EMBL/GenBank/DDBJ databases">
        <authorList>
            <person name="Ren Q."/>
        </authorList>
    </citation>
    <scope>NUCLEOTIDE SEQUENCE [LARGE SCALE GENOMIC DNA]</scope>
    <source>
        <strain evidence="2 3">REN37</strain>
    </source>
</reference>
<keyword evidence="1" id="KW-1133">Transmembrane helix</keyword>
<dbReference type="Proteomes" id="UP001562065">
    <property type="component" value="Unassembled WGS sequence"/>
</dbReference>
<proteinExistence type="predicted"/>
<feature type="transmembrane region" description="Helical" evidence="1">
    <location>
        <begin position="83"/>
        <end position="101"/>
    </location>
</feature>
<comment type="caution">
    <text evidence="2">The sequence shown here is derived from an EMBL/GenBank/DDBJ whole genome shotgun (WGS) entry which is preliminary data.</text>
</comment>
<organism evidence="2 3">
    <name type="scientific">Isoalcanivorax beigongshangi</name>
    <dbReference type="NCBI Taxonomy" id="3238810"/>
    <lineage>
        <taxon>Bacteria</taxon>
        <taxon>Pseudomonadati</taxon>
        <taxon>Pseudomonadota</taxon>
        <taxon>Gammaproteobacteria</taxon>
        <taxon>Oceanospirillales</taxon>
        <taxon>Alcanivoracaceae</taxon>
        <taxon>Isoalcanivorax</taxon>
    </lineage>
</organism>
<keyword evidence="3" id="KW-1185">Reference proteome</keyword>
<dbReference type="InterPro" id="IPR046513">
    <property type="entry name" value="DUF6691"/>
</dbReference>
<evidence type="ECO:0000313" key="2">
    <source>
        <dbReference type="EMBL" id="MEY1661136.1"/>
    </source>
</evidence>
<accession>A0ABV4AGF6</accession>
<evidence type="ECO:0000256" key="1">
    <source>
        <dbReference type="SAM" id="Phobius"/>
    </source>
</evidence>
<evidence type="ECO:0000313" key="3">
    <source>
        <dbReference type="Proteomes" id="UP001562065"/>
    </source>
</evidence>
<dbReference type="EMBL" id="JBGCUO010000001">
    <property type="protein sequence ID" value="MEY1661136.1"/>
    <property type="molecule type" value="Genomic_DNA"/>
</dbReference>
<feature type="transmembrane region" description="Helical" evidence="1">
    <location>
        <begin position="42"/>
        <end position="62"/>
    </location>
</feature>
<dbReference type="RefSeq" id="WP_369454380.1">
    <property type="nucleotide sequence ID" value="NZ_JBGCUO010000001.1"/>
</dbReference>
<name>A0ABV4AGF6_9GAMM</name>